<evidence type="ECO:0000313" key="3">
    <source>
        <dbReference type="Proteomes" id="UP001597118"/>
    </source>
</evidence>
<dbReference type="EMBL" id="JBHUDG010000001">
    <property type="protein sequence ID" value="MFD1628330.1"/>
    <property type="molecule type" value="Genomic_DNA"/>
</dbReference>
<sequence length="311" mass="34842">MKWIRILIIPVFISSCSKVDFKTAELEVYVENIEYKVGDPIFFDIKSNADNIVFYPGVAYGDTLSEYKYKDGRQIPVEDLKMSFNTKLGTAGTQVNQLQVLVSNDFNGVYSAQNVENANWVDISSKFNLATSTSVINSGEYSLNQYTEPGKPLYICFKYIVRPKIAYKTSRDVTISEFLITNEGSLGKHDVTTFIRSGFAAETAVLKGNFTPAEGRSVFSNTSIQLRGNNAAGTTEEYTETWVISKPINTDFLVLGPDKSIPLKGYKDLRQEALYYTYYRPGSYTVTFVAFNLNEGSENSVTKQLNITVKP</sequence>
<evidence type="ECO:0000313" key="2">
    <source>
        <dbReference type="EMBL" id="MFD1628330.1"/>
    </source>
</evidence>
<dbReference type="InterPro" id="IPR032185">
    <property type="entry name" value="DUF5017"/>
</dbReference>
<comment type="caution">
    <text evidence="2">The sequence shown here is derived from an EMBL/GenBank/DDBJ whole genome shotgun (WGS) entry which is preliminary data.</text>
</comment>
<protein>
    <submittedName>
        <fullName evidence="2">DUF5017 domain-containing protein</fullName>
    </submittedName>
</protein>
<evidence type="ECO:0000259" key="1">
    <source>
        <dbReference type="Pfam" id="PF16409"/>
    </source>
</evidence>
<keyword evidence="3" id="KW-1185">Reference proteome</keyword>
<dbReference type="RefSeq" id="WP_379660717.1">
    <property type="nucleotide sequence ID" value="NZ_JBHUDG010000001.1"/>
</dbReference>
<dbReference type="PROSITE" id="PS51257">
    <property type="entry name" value="PROKAR_LIPOPROTEIN"/>
    <property type="match status" value="1"/>
</dbReference>
<gene>
    <name evidence="2" type="ORF">ACFSAH_00495</name>
</gene>
<reference evidence="3" key="1">
    <citation type="journal article" date="2019" name="Int. J. Syst. Evol. Microbiol.">
        <title>The Global Catalogue of Microorganisms (GCM) 10K type strain sequencing project: providing services to taxonomists for standard genome sequencing and annotation.</title>
        <authorList>
            <consortium name="The Broad Institute Genomics Platform"/>
            <consortium name="The Broad Institute Genome Sequencing Center for Infectious Disease"/>
            <person name="Wu L."/>
            <person name="Ma J."/>
        </authorList>
    </citation>
    <scope>NUCLEOTIDE SEQUENCE [LARGE SCALE GENOMIC DNA]</scope>
    <source>
        <strain evidence="3">CCUG 53762</strain>
    </source>
</reference>
<dbReference type="Proteomes" id="UP001597118">
    <property type="component" value="Unassembled WGS sequence"/>
</dbReference>
<proteinExistence type="predicted"/>
<name>A0ABW4I6G0_9SPHI</name>
<dbReference type="Pfam" id="PF16409">
    <property type="entry name" value="DUF5017"/>
    <property type="match status" value="1"/>
</dbReference>
<organism evidence="2 3">
    <name type="scientific">Pseudopedobacter beijingensis</name>
    <dbReference type="NCBI Taxonomy" id="1207056"/>
    <lineage>
        <taxon>Bacteria</taxon>
        <taxon>Pseudomonadati</taxon>
        <taxon>Bacteroidota</taxon>
        <taxon>Sphingobacteriia</taxon>
        <taxon>Sphingobacteriales</taxon>
        <taxon>Sphingobacteriaceae</taxon>
        <taxon>Pseudopedobacter</taxon>
    </lineage>
</organism>
<accession>A0ABW4I6G0</accession>
<feature type="domain" description="DUF5017" evidence="1">
    <location>
        <begin position="15"/>
        <end position="189"/>
    </location>
</feature>